<reference evidence="1" key="1">
    <citation type="submission" date="2020-02" db="EMBL/GenBank/DDBJ databases">
        <authorList>
            <person name="Palmer J.M."/>
        </authorList>
    </citation>
    <scope>NUCLEOTIDE SEQUENCE</scope>
    <source>
        <strain evidence="1">EPUS1.4</strain>
        <tissue evidence="1">Thallus</tissue>
    </source>
</reference>
<protein>
    <submittedName>
        <fullName evidence="1">Uncharacterized protein</fullName>
    </submittedName>
</protein>
<accession>A0A8H7AU37</accession>
<proteinExistence type="predicted"/>
<dbReference type="Proteomes" id="UP000606974">
    <property type="component" value="Unassembled WGS sequence"/>
</dbReference>
<dbReference type="OrthoDB" id="10513398at2759"/>
<evidence type="ECO:0000313" key="2">
    <source>
        <dbReference type="Proteomes" id="UP000606974"/>
    </source>
</evidence>
<dbReference type="AlphaFoldDB" id="A0A8H7AU37"/>
<evidence type="ECO:0000313" key="1">
    <source>
        <dbReference type="EMBL" id="KAF7513196.1"/>
    </source>
</evidence>
<organism evidence="1 2">
    <name type="scientific">Endocarpon pusillum</name>
    <dbReference type="NCBI Taxonomy" id="364733"/>
    <lineage>
        <taxon>Eukaryota</taxon>
        <taxon>Fungi</taxon>
        <taxon>Dikarya</taxon>
        <taxon>Ascomycota</taxon>
        <taxon>Pezizomycotina</taxon>
        <taxon>Eurotiomycetes</taxon>
        <taxon>Chaetothyriomycetidae</taxon>
        <taxon>Verrucariales</taxon>
        <taxon>Verrucariaceae</taxon>
        <taxon>Endocarpon</taxon>
    </lineage>
</organism>
<sequence>MQEKRQLGAVTGVAGQVSETADNLEIHSINEKRQEANLENIITSLTGIVRTTVTTATGDVAGTLASILTQVVNGILAPVVGGVLQTRDDSEFHNID</sequence>
<keyword evidence="2" id="KW-1185">Reference proteome</keyword>
<name>A0A8H7AU37_9EURO</name>
<comment type="caution">
    <text evidence="1">The sequence shown here is derived from an EMBL/GenBank/DDBJ whole genome shotgun (WGS) entry which is preliminary data.</text>
</comment>
<dbReference type="EMBL" id="JAACFV010000007">
    <property type="protein sequence ID" value="KAF7513196.1"/>
    <property type="molecule type" value="Genomic_DNA"/>
</dbReference>
<gene>
    <name evidence="1" type="ORF">GJ744_010592</name>
</gene>